<name>A0ABR7Q597_9FLAO</name>
<dbReference type="InterPro" id="IPR011059">
    <property type="entry name" value="Metal-dep_hydrolase_composite"/>
</dbReference>
<dbReference type="Gene3D" id="3.20.20.140">
    <property type="entry name" value="Metal-dependent hydrolases"/>
    <property type="match status" value="1"/>
</dbReference>
<dbReference type="Gene3D" id="2.30.40.10">
    <property type="entry name" value="Urease, subunit C, domain 1"/>
    <property type="match status" value="2"/>
</dbReference>
<dbReference type="InterPro" id="IPR051781">
    <property type="entry name" value="Metallo-dep_Hydrolase"/>
</dbReference>
<evidence type="ECO:0000313" key="4">
    <source>
        <dbReference type="Proteomes" id="UP000619238"/>
    </source>
</evidence>
<accession>A0ABR7Q597</accession>
<evidence type="ECO:0000313" key="3">
    <source>
        <dbReference type="EMBL" id="MBC8753546.1"/>
    </source>
</evidence>
<dbReference type="RefSeq" id="WP_187560576.1">
    <property type="nucleotide sequence ID" value="NZ_JACGWS010000001.1"/>
</dbReference>
<dbReference type="InterPro" id="IPR006680">
    <property type="entry name" value="Amidohydro-rel"/>
</dbReference>
<dbReference type="EMBL" id="JACGWS010000001">
    <property type="protein sequence ID" value="MBC8753546.1"/>
    <property type="molecule type" value="Genomic_DNA"/>
</dbReference>
<dbReference type="SUPFAM" id="SSF51556">
    <property type="entry name" value="Metallo-dependent hydrolases"/>
    <property type="match status" value="1"/>
</dbReference>
<keyword evidence="4" id="KW-1185">Reference proteome</keyword>
<dbReference type="SUPFAM" id="SSF51338">
    <property type="entry name" value="Composite domain of metallo-dependent hydrolases"/>
    <property type="match status" value="2"/>
</dbReference>
<protein>
    <submittedName>
        <fullName evidence="3">Amidohydrolase family protein</fullName>
    </submittedName>
</protein>
<evidence type="ECO:0000259" key="2">
    <source>
        <dbReference type="Pfam" id="PF01979"/>
    </source>
</evidence>
<feature type="chain" id="PRO_5047051038" evidence="1">
    <location>
        <begin position="19"/>
        <end position="424"/>
    </location>
</feature>
<proteinExistence type="predicted"/>
<gene>
    <name evidence="3" type="ORF">H2O64_02610</name>
</gene>
<feature type="signal peptide" evidence="1">
    <location>
        <begin position="1"/>
        <end position="18"/>
    </location>
</feature>
<feature type="domain" description="Amidohydrolase-related" evidence="2">
    <location>
        <begin position="256"/>
        <end position="396"/>
    </location>
</feature>
<dbReference type="PANTHER" id="PTHR43135">
    <property type="entry name" value="ALPHA-D-RIBOSE 1-METHYLPHOSPHONATE 5-TRIPHOSPHATE DIPHOSPHATASE"/>
    <property type="match status" value="1"/>
</dbReference>
<evidence type="ECO:0000256" key="1">
    <source>
        <dbReference type="SAM" id="SignalP"/>
    </source>
</evidence>
<dbReference type="Proteomes" id="UP000619238">
    <property type="component" value="Unassembled WGS sequence"/>
</dbReference>
<dbReference type="InterPro" id="IPR032466">
    <property type="entry name" value="Metal_Hydrolase"/>
</dbReference>
<sequence>MKKILLLIVVLITQNVYAQKEVDADYAFTNVSVITMTENKVLRNKNVLVKDGKIIAITDANSSALKAKNTINLKGKYIIPSLSDAHVHLPKDESELRKFFILNLINGVTKVRSMRGNWNHVTWRKTYNTETSFYPKLYISSPPISWKYNFDDTQLAEYMNSAKKFDFIKILSIKDEATFRKLNAACVSQNISLAGHFPKNVSDNFLFESNYTSFEHLGGLIGRPSLLNDRLQKIKEKNIFICPTLSWYSVGSGRYSYEELRNQAGMKFIPTTTIDSWIEKTTVYREKIGNEAYKEEVKKELKTLDEKYKVIKQMHELGIKMLLSPDSSSKYMVNGFGVVGEMKLLKNAGLNNYQILEMTTRNFADFFNGNYGTIQKGKDADFLILNDNPLEKLETLHAIEALFFNNNYLDRETINKLSKEILPK</sequence>
<keyword evidence="1" id="KW-0732">Signal</keyword>
<comment type="caution">
    <text evidence="3">The sequence shown here is derived from an EMBL/GenBank/DDBJ whole genome shotgun (WGS) entry which is preliminary data.</text>
</comment>
<dbReference type="PANTHER" id="PTHR43135:SF3">
    <property type="entry name" value="ALPHA-D-RIBOSE 1-METHYLPHOSPHONATE 5-TRIPHOSPHATE DIPHOSPHATASE"/>
    <property type="match status" value="1"/>
</dbReference>
<dbReference type="Pfam" id="PF01979">
    <property type="entry name" value="Amidohydro_1"/>
    <property type="match status" value="1"/>
</dbReference>
<organism evidence="3 4">
    <name type="scientific">Kordia aestuariivivens</name>
    <dbReference type="NCBI Taxonomy" id="2759037"/>
    <lineage>
        <taxon>Bacteria</taxon>
        <taxon>Pseudomonadati</taxon>
        <taxon>Bacteroidota</taxon>
        <taxon>Flavobacteriia</taxon>
        <taxon>Flavobacteriales</taxon>
        <taxon>Flavobacteriaceae</taxon>
        <taxon>Kordia</taxon>
    </lineage>
</organism>
<reference evidence="3 4" key="1">
    <citation type="submission" date="2020-07" db="EMBL/GenBank/DDBJ databases">
        <title>Description of Kordia aestuariivivens sp. nov., isolated from a tidal flat.</title>
        <authorList>
            <person name="Park S."/>
            <person name="Yoon J.-H."/>
        </authorList>
    </citation>
    <scope>NUCLEOTIDE SEQUENCE [LARGE SCALE GENOMIC DNA]</scope>
    <source>
        <strain evidence="3 4">YSTF-M3</strain>
    </source>
</reference>